<keyword evidence="1" id="KW-0472">Membrane</keyword>
<comment type="caution">
    <text evidence="2">The sequence shown here is derived from an EMBL/GenBank/DDBJ whole genome shotgun (WGS) entry which is preliminary data.</text>
</comment>
<dbReference type="PATRIC" id="fig|888050.3.peg.1572"/>
<reference evidence="2 3" key="1">
    <citation type="submission" date="2013-03" db="EMBL/GenBank/DDBJ databases">
        <title>Reference genome for the Human Microbiome Project.</title>
        <authorList>
            <person name="Aqrawi P."/>
            <person name="Ayvaz T."/>
            <person name="Bess C."/>
            <person name="Blankenburg K."/>
            <person name="Coyle M."/>
            <person name="Deng J."/>
            <person name="Forbes L."/>
            <person name="Fowler G."/>
            <person name="Francisco L."/>
            <person name="Fu Q."/>
            <person name="Gibbs R."/>
            <person name="Gross S."/>
            <person name="Gubbala S."/>
            <person name="Hale W."/>
            <person name="Hemphill L."/>
            <person name="Highlander S."/>
            <person name="Hirani K."/>
            <person name="Jackson L."/>
            <person name="Jakkamsetti A."/>
            <person name="Javaid M."/>
            <person name="Jayaseelan J.C."/>
            <person name="Jiang H."/>
            <person name="Joshi V."/>
            <person name="Korchina V."/>
            <person name="Kovar C."/>
            <person name="Lara F."/>
            <person name="Lee S."/>
            <person name="Liu Y."/>
            <person name="Mata R."/>
            <person name="Mathew T."/>
            <person name="Munidasa M."/>
            <person name="Muzny D."/>
            <person name="Nazareth L."/>
            <person name="Ngo R."/>
            <person name="Nguyen L."/>
            <person name="Nguyen N."/>
            <person name="Okwuonu G."/>
            <person name="Ongeri F."/>
            <person name="Palculict T."/>
            <person name="Patil S."/>
            <person name="Petrosino J."/>
            <person name="Pham C."/>
            <person name="Pham P."/>
            <person name="Pu L.-L."/>
            <person name="Qin X."/>
            <person name="Qu J."/>
            <person name="Reid J."/>
            <person name="Ross M."/>
            <person name="Ruth R."/>
            <person name="Saada N."/>
            <person name="San Lucas F."/>
            <person name="Santibanez J."/>
            <person name="Shang Y."/>
            <person name="Simmons D."/>
            <person name="Song X.-Z."/>
            <person name="Tang L.-Y."/>
            <person name="Thornton R."/>
            <person name="Warren J."/>
            <person name="Weissenberger G."/>
            <person name="Wilczek-Boney K."/>
            <person name="Worley K."/>
            <person name="Youmans B."/>
            <person name="Zhang J."/>
            <person name="Zhang L."/>
            <person name="Zhao Z."/>
            <person name="Zhou C."/>
            <person name="Zhu D."/>
            <person name="Zhu Y."/>
        </authorList>
    </citation>
    <scope>NUCLEOTIDE SEQUENCE [LARGE SCALE GENOMIC DNA]</scope>
    <source>
        <strain evidence="2 3">F0333</strain>
    </source>
</reference>
<feature type="transmembrane region" description="Helical" evidence="1">
    <location>
        <begin position="47"/>
        <end position="68"/>
    </location>
</feature>
<dbReference type="eggNOG" id="ENOG502ZQ69">
    <property type="taxonomic scope" value="Bacteria"/>
</dbReference>
<proteinExistence type="predicted"/>
<evidence type="ECO:0000313" key="2">
    <source>
        <dbReference type="EMBL" id="ENO17725.1"/>
    </source>
</evidence>
<gene>
    <name evidence="2" type="ORF">HMPREF9004_1635</name>
</gene>
<name>N6W5H4_9ACTO</name>
<dbReference type="AlphaFoldDB" id="N6W5H4"/>
<evidence type="ECO:0000313" key="3">
    <source>
        <dbReference type="Proteomes" id="UP000013015"/>
    </source>
</evidence>
<dbReference type="EMBL" id="AQHZ01000024">
    <property type="protein sequence ID" value="ENO17725.1"/>
    <property type="molecule type" value="Genomic_DNA"/>
</dbReference>
<feature type="transmembrane region" description="Helical" evidence="1">
    <location>
        <begin position="12"/>
        <end position="35"/>
    </location>
</feature>
<organism evidence="2 3">
    <name type="scientific">Schaalia cardiffensis F0333</name>
    <dbReference type="NCBI Taxonomy" id="888050"/>
    <lineage>
        <taxon>Bacteria</taxon>
        <taxon>Bacillati</taxon>
        <taxon>Actinomycetota</taxon>
        <taxon>Actinomycetes</taxon>
        <taxon>Actinomycetales</taxon>
        <taxon>Actinomycetaceae</taxon>
        <taxon>Schaalia</taxon>
    </lineage>
</organism>
<feature type="transmembrane region" description="Helical" evidence="1">
    <location>
        <begin position="318"/>
        <end position="342"/>
    </location>
</feature>
<accession>N6W5H4</accession>
<keyword evidence="3" id="KW-1185">Reference proteome</keyword>
<dbReference type="RefSeq" id="WP_005964264.1">
    <property type="nucleotide sequence ID" value="NZ_CP040505.1"/>
</dbReference>
<dbReference type="OrthoDB" id="5054050at2"/>
<evidence type="ECO:0000256" key="1">
    <source>
        <dbReference type="SAM" id="Phobius"/>
    </source>
</evidence>
<keyword evidence="1" id="KW-0812">Transmembrane</keyword>
<keyword evidence="1" id="KW-1133">Transmembrane helix</keyword>
<dbReference type="HOGENOM" id="CLU_796037_0_0_11"/>
<protein>
    <submittedName>
        <fullName evidence="2">Uncharacterized protein</fullName>
    </submittedName>
</protein>
<sequence length="348" mass="38956">MAGVPWYRSITAITALVVMSEAGLLGVLVLVPRLFEVDALSSATRLLLVILPIVYALAVGASYSYWLVWRLRDIRLWRFAVLNDHYFSDAIETGPGVRPSALAGTGFPKNMRIVMRAVFGGHDERYGEIMVGRSRAMRSETANRVNLRRPFAFARMDLPAKSPHVIVRNRRSPILSLAGLSTGTQVDLLPEGDPDHGFTVLCPQGFEQEALRLFTSEVLRTLWISARSCEFELIDDELYVYFAHSTPLWKPEAMEQLQTTLALLRRRVVERIPRRFDSEQALKLGAAPMHGTWGSPGSSPHRVDLSGRRIINKDGVSAMTWVFLLGVLLFNALVTVFVRFVLPILLQG</sequence>
<dbReference type="Proteomes" id="UP000013015">
    <property type="component" value="Unassembled WGS sequence"/>
</dbReference>